<dbReference type="GO" id="GO:0016740">
    <property type="term" value="F:transferase activity"/>
    <property type="evidence" value="ECO:0007669"/>
    <property type="project" value="UniProtKB-KW"/>
</dbReference>
<reference evidence="1 2" key="1">
    <citation type="submission" date="2017-08" db="EMBL/GenBank/DDBJ databases">
        <title>Mechanisms for carbon and nitrogen cycling indicate functional differentiation within the Candidate Phyla Radiation.</title>
        <authorList>
            <person name="Danczak R.E."/>
            <person name="Johnston M.D."/>
            <person name="Kenah C."/>
            <person name="Slattery M."/>
            <person name="Wrighton K.C."/>
            <person name="Wilkins M.J."/>
        </authorList>
    </citation>
    <scope>NUCLEOTIDE SEQUENCE [LARGE SCALE GENOMIC DNA]</scope>
    <source>
        <strain evidence="1">Gr01-1014_85</strain>
    </source>
</reference>
<organism evidence="1 2">
    <name type="scientific">Candidatus Berkelbacteria bacterium Gr01-1014_85</name>
    <dbReference type="NCBI Taxonomy" id="2017150"/>
    <lineage>
        <taxon>Bacteria</taxon>
        <taxon>Candidatus Berkelbacteria</taxon>
    </lineage>
</organism>
<dbReference type="AlphaFoldDB" id="A0A554JB82"/>
<proteinExistence type="predicted"/>
<comment type="caution">
    <text evidence="1">The sequence shown here is derived from an EMBL/GenBank/DDBJ whole genome shotgun (WGS) entry which is preliminary data.</text>
</comment>
<keyword evidence="1" id="KW-0808">Transferase</keyword>
<dbReference type="Pfam" id="PF13692">
    <property type="entry name" value="Glyco_trans_1_4"/>
    <property type="match status" value="1"/>
</dbReference>
<evidence type="ECO:0000313" key="2">
    <source>
        <dbReference type="Proteomes" id="UP000316253"/>
    </source>
</evidence>
<evidence type="ECO:0000313" key="1">
    <source>
        <dbReference type="EMBL" id="TSC65633.1"/>
    </source>
</evidence>
<accession>A0A554JB82</accession>
<dbReference type="SUPFAM" id="SSF53756">
    <property type="entry name" value="UDP-Glycosyltransferase/glycogen phosphorylase"/>
    <property type="match status" value="1"/>
</dbReference>
<dbReference type="CDD" id="cd03801">
    <property type="entry name" value="GT4_PimA-like"/>
    <property type="match status" value="1"/>
</dbReference>
<protein>
    <submittedName>
        <fullName evidence="1">Glycosyltransferase</fullName>
    </submittedName>
</protein>
<dbReference type="Gene3D" id="3.40.50.2000">
    <property type="entry name" value="Glycogen Phosphorylase B"/>
    <property type="match status" value="2"/>
</dbReference>
<dbReference type="EMBL" id="VMFD01000034">
    <property type="protein sequence ID" value="TSC65633.1"/>
    <property type="molecule type" value="Genomic_DNA"/>
</dbReference>
<sequence length="386" mass="43835">MIKNANSLVILSHIYAPGPPHALWDFLCQNQQLTIEFIGHPLESHRAGESFYKLSQSGQVSSKTLQRPAKSMPLAYAMDIWLNWLWLWRGPKRDLVIALDSLNAFSAIWLKRFRRVETVVFYTIDYVPQRFSQSWLNRLYHWLDFFACQHADFVWNLSDKMTEARLARGLASKFKAKQLVVPIGTELGSHDHDVKHQPDLVVFMGHLRTGQGVDRLIQAWPEINQMIPKARLRLIGGGSLLTEYQSMVKKLGLSDRIEFTGFVPTNQEMRRLLAEGSISVAPYVDDPENYTRYTDPGKPKEYLAAGLPVVITKVPAIAETIQEQHLGLAIEDNLHALAKAIAKLLSDPELDSYRARAIAFAQTQTWQLIFSAAFKEMQIKLGPPDA</sequence>
<gene>
    <name evidence="1" type="ORF">CEO22_407</name>
</gene>
<dbReference type="Proteomes" id="UP000316253">
    <property type="component" value="Unassembled WGS sequence"/>
</dbReference>
<dbReference type="PANTHER" id="PTHR12526">
    <property type="entry name" value="GLYCOSYLTRANSFERASE"/>
    <property type="match status" value="1"/>
</dbReference>
<name>A0A554JB82_9BACT</name>